<dbReference type="EMBL" id="CAEZTC010000059">
    <property type="protein sequence ID" value="CAB4557930.1"/>
    <property type="molecule type" value="Genomic_DNA"/>
</dbReference>
<evidence type="ECO:0000256" key="1">
    <source>
        <dbReference type="ARBA" id="ARBA00004651"/>
    </source>
</evidence>
<comment type="subcellular location">
    <subcellularLocation>
        <location evidence="1">Cell membrane</location>
        <topology evidence="1">Multi-pass membrane protein</topology>
    </subcellularLocation>
</comment>
<evidence type="ECO:0000256" key="4">
    <source>
        <dbReference type="ARBA" id="ARBA00022989"/>
    </source>
</evidence>
<evidence type="ECO:0000313" key="8">
    <source>
        <dbReference type="EMBL" id="CAB4557930.1"/>
    </source>
</evidence>
<organism evidence="8">
    <name type="scientific">freshwater metagenome</name>
    <dbReference type="NCBI Taxonomy" id="449393"/>
    <lineage>
        <taxon>unclassified sequences</taxon>
        <taxon>metagenomes</taxon>
        <taxon>ecological metagenomes</taxon>
    </lineage>
</organism>
<evidence type="ECO:0000256" key="5">
    <source>
        <dbReference type="ARBA" id="ARBA00023136"/>
    </source>
</evidence>
<dbReference type="PANTHER" id="PTHR33932">
    <property type="entry name" value="NA(+)/H(+) ANTIPORTER SUBUNIT B"/>
    <property type="match status" value="1"/>
</dbReference>
<sequence length="151" mass="16178">MIGRRSVILTEADRWLFPVVLLVSVYITFRGHNAPGGGFIGGLIAGAAFIIRYLAGTPLTDRWHRALNPTTYIGAGLVIAVVTALVPLAYGDTLLESAIWKWNVPAIGEVKLVSSSIFDLGVYFLVIGVVLLSLMSLGADPVHDEEVGEES</sequence>
<dbReference type="InterPro" id="IPR007182">
    <property type="entry name" value="MnhB"/>
</dbReference>
<gene>
    <name evidence="8" type="ORF">UFOPK1572_00617</name>
    <name evidence="9" type="ORF">UFOPK2169_00119</name>
</gene>
<dbReference type="PANTHER" id="PTHR33932:SF4">
    <property type="entry name" value="NA(+)_H(+) ANTIPORTER SUBUNIT B"/>
    <property type="match status" value="1"/>
</dbReference>
<keyword evidence="4 6" id="KW-1133">Transmembrane helix</keyword>
<feature type="transmembrane region" description="Helical" evidence="6">
    <location>
        <begin position="110"/>
        <end position="134"/>
    </location>
</feature>
<evidence type="ECO:0000313" key="9">
    <source>
        <dbReference type="EMBL" id="CAB4641481.1"/>
    </source>
</evidence>
<dbReference type="Pfam" id="PF04039">
    <property type="entry name" value="MnhB"/>
    <property type="match status" value="1"/>
</dbReference>
<proteinExistence type="predicted"/>
<feature type="transmembrane region" description="Helical" evidence="6">
    <location>
        <begin position="12"/>
        <end position="29"/>
    </location>
</feature>
<evidence type="ECO:0000256" key="2">
    <source>
        <dbReference type="ARBA" id="ARBA00022475"/>
    </source>
</evidence>
<feature type="transmembrane region" description="Helical" evidence="6">
    <location>
        <begin position="35"/>
        <end position="55"/>
    </location>
</feature>
<keyword evidence="3 6" id="KW-0812">Transmembrane</keyword>
<accession>A0A6J6D290</accession>
<dbReference type="InterPro" id="IPR050622">
    <property type="entry name" value="CPA3_antiporter_subunitB"/>
</dbReference>
<protein>
    <submittedName>
        <fullName evidence="8">Unannotated protein</fullName>
    </submittedName>
</protein>
<evidence type="ECO:0000256" key="6">
    <source>
        <dbReference type="SAM" id="Phobius"/>
    </source>
</evidence>
<feature type="domain" description="Na+/H+ antiporter MnhB subunit-related protein" evidence="7">
    <location>
        <begin position="11"/>
        <end position="131"/>
    </location>
</feature>
<reference evidence="8" key="1">
    <citation type="submission" date="2020-05" db="EMBL/GenBank/DDBJ databases">
        <authorList>
            <person name="Chiriac C."/>
            <person name="Salcher M."/>
            <person name="Ghai R."/>
            <person name="Kavagutti S V."/>
        </authorList>
    </citation>
    <scope>NUCLEOTIDE SEQUENCE</scope>
</reference>
<dbReference type="GO" id="GO:0005886">
    <property type="term" value="C:plasma membrane"/>
    <property type="evidence" value="ECO:0007669"/>
    <property type="project" value="UniProtKB-SubCell"/>
</dbReference>
<evidence type="ECO:0000256" key="3">
    <source>
        <dbReference type="ARBA" id="ARBA00022692"/>
    </source>
</evidence>
<evidence type="ECO:0000259" key="7">
    <source>
        <dbReference type="Pfam" id="PF04039"/>
    </source>
</evidence>
<keyword evidence="2" id="KW-1003">Cell membrane</keyword>
<dbReference type="AlphaFoldDB" id="A0A6J6D290"/>
<keyword evidence="5 6" id="KW-0472">Membrane</keyword>
<name>A0A6J6D290_9ZZZZ</name>
<feature type="transmembrane region" description="Helical" evidence="6">
    <location>
        <begin position="67"/>
        <end position="90"/>
    </location>
</feature>
<dbReference type="EMBL" id="CAEZWE010000002">
    <property type="protein sequence ID" value="CAB4641481.1"/>
    <property type="molecule type" value="Genomic_DNA"/>
</dbReference>